<accession>A0A084GFR3</accession>
<sequence length="581" mass="65011">MADTSFIPPPPPPLMSPTCPRPSLGRQSSWHRTSTIQGSVPPPPPPPPPTESWAPDEEEYIEADELRGNEPEFVLDRGIPSSYTPLPPDMVDEFRKFRQFLDAGGVEGLKNQIVEEGKRFSFSSLPIFTFSSPTSGFQLTRQSQIPRESFFPKAPNFTAAPPTGPTFPQTPPASPLQKPQSDVGLSIVDKRWGQLFDENGKATRRLGQVLRGIANYLISQVEPLGLVIPPKKLSVFYRQYAVENEPHSFADVFKCREDDEKDWLDIEYLFEDLECNYHLIKHSPKSPNIVPALTPDGFVKWTIMAIYANPDVEAKRLDRIMSKLPIDSDGPLVDGKPERLPKQLSRHLLPKKADKTAQENLDLSIRDVFSRRKSRDRKRAEKARKSSPDGGFGSSTSSPSKNRDRDTSYNDGSPDSSSRRKEEKKAPAKSVRFTNKDRDNDGTQSTRPSKEGAGRPYNLSNITLPPTARGQERSPSTKSPRHGSTDSSSPAEPYATSSPPPPSVSLLDLHSGRDRSEKDDKYYRYSSKAEDVTPRRMPNGSGDDAPRSRRRRSVVLTQDKPPSRHHSRRESAADYAGHQYK</sequence>
<feature type="compositionally biased region" description="Basic and acidic residues" evidence="1">
    <location>
        <begin position="417"/>
        <end position="426"/>
    </location>
</feature>
<dbReference type="VEuPathDB" id="FungiDB:SAPIO_CDS1050"/>
<dbReference type="Pfam" id="PF24355">
    <property type="entry name" value="DUF7514"/>
    <property type="match status" value="1"/>
</dbReference>
<dbReference type="RefSeq" id="XP_016645974.1">
    <property type="nucleotide sequence ID" value="XM_016784082.1"/>
</dbReference>
<dbReference type="OMA" id="WHRTSTI"/>
<dbReference type="InterPro" id="IPR055936">
    <property type="entry name" value="DUF7514"/>
</dbReference>
<evidence type="ECO:0000313" key="4">
    <source>
        <dbReference type="Proteomes" id="UP000028545"/>
    </source>
</evidence>
<dbReference type="PANTHER" id="PTHR39611">
    <property type="entry name" value="HYDROXYPROLINE-RICH GLYCOPROTEIN DZ-HRGP-RELATED"/>
    <property type="match status" value="1"/>
</dbReference>
<feature type="compositionally biased region" description="Basic residues" evidence="1">
    <location>
        <begin position="372"/>
        <end position="382"/>
    </location>
</feature>
<comment type="caution">
    <text evidence="3">The sequence shown here is derived from an EMBL/GenBank/DDBJ whole genome shotgun (WGS) entry which is preliminary data.</text>
</comment>
<name>A0A084GFR3_PSEDA</name>
<feature type="compositionally biased region" description="Basic and acidic residues" evidence="1">
    <location>
        <begin position="510"/>
        <end position="534"/>
    </location>
</feature>
<reference evidence="3 4" key="1">
    <citation type="journal article" date="2014" name="Genome Announc.">
        <title>Draft genome sequence of the pathogenic fungus Scedosporium apiospermum.</title>
        <authorList>
            <person name="Vandeputte P."/>
            <person name="Ghamrawi S."/>
            <person name="Rechenmann M."/>
            <person name="Iltis A."/>
            <person name="Giraud S."/>
            <person name="Fleury M."/>
            <person name="Thornton C."/>
            <person name="Delhaes L."/>
            <person name="Meyer W."/>
            <person name="Papon N."/>
            <person name="Bouchara J.P."/>
        </authorList>
    </citation>
    <scope>NUCLEOTIDE SEQUENCE [LARGE SCALE GENOMIC DNA]</scope>
    <source>
        <strain evidence="3 4">IHEM 14462</strain>
    </source>
</reference>
<proteinExistence type="predicted"/>
<feature type="compositionally biased region" description="Low complexity" evidence="1">
    <location>
        <begin position="487"/>
        <end position="497"/>
    </location>
</feature>
<evidence type="ECO:0000256" key="1">
    <source>
        <dbReference type="SAM" id="MobiDB-lite"/>
    </source>
</evidence>
<dbReference type="PANTHER" id="PTHR39611:SF2">
    <property type="entry name" value="HYDROXYPROLINE-RICH GLYCOPROTEIN DZ-HRGP"/>
    <property type="match status" value="1"/>
</dbReference>
<organism evidence="3 4">
    <name type="scientific">Pseudallescheria apiosperma</name>
    <name type="common">Scedosporium apiospermum</name>
    <dbReference type="NCBI Taxonomy" id="563466"/>
    <lineage>
        <taxon>Eukaryota</taxon>
        <taxon>Fungi</taxon>
        <taxon>Dikarya</taxon>
        <taxon>Ascomycota</taxon>
        <taxon>Pezizomycotina</taxon>
        <taxon>Sordariomycetes</taxon>
        <taxon>Hypocreomycetidae</taxon>
        <taxon>Microascales</taxon>
        <taxon>Microascaceae</taxon>
        <taxon>Scedosporium</taxon>
    </lineage>
</organism>
<feature type="region of interest" description="Disordered" evidence="1">
    <location>
        <begin position="372"/>
        <end position="581"/>
    </location>
</feature>
<feature type="domain" description="DUF7514" evidence="2">
    <location>
        <begin position="193"/>
        <end position="362"/>
    </location>
</feature>
<evidence type="ECO:0000259" key="2">
    <source>
        <dbReference type="Pfam" id="PF24355"/>
    </source>
</evidence>
<feature type="region of interest" description="Disordered" evidence="1">
    <location>
        <begin position="1"/>
        <end position="56"/>
    </location>
</feature>
<protein>
    <recommendedName>
        <fullName evidence="2">DUF7514 domain-containing protein</fullName>
    </recommendedName>
</protein>
<dbReference type="OrthoDB" id="5413703at2759"/>
<dbReference type="KEGG" id="sapo:SAPIO_CDS1050"/>
<keyword evidence="4" id="KW-1185">Reference proteome</keyword>
<dbReference type="GeneID" id="27719702"/>
<dbReference type="HOGENOM" id="CLU_034018_0_0_1"/>
<evidence type="ECO:0000313" key="3">
    <source>
        <dbReference type="EMBL" id="KEZ46175.1"/>
    </source>
</evidence>
<dbReference type="EMBL" id="JOWA01000044">
    <property type="protein sequence ID" value="KEZ46175.1"/>
    <property type="molecule type" value="Genomic_DNA"/>
</dbReference>
<dbReference type="Proteomes" id="UP000028545">
    <property type="component" value="Unassembled WGS sequence"/>
</dbReference>
<gene>
    <name evidence="3" type="ORF">SAPIO_CDS1050</name>
</gene>
<feature type="compositionally biased region" description="Pro residues" evidence="1">
    <location>
        <begin position="40"/>
        <end position="50"/>
    </location>
</feature>
<dbReference type="AlphaFoldDB" id="A0A084GFR3"/>
<feature type="compositionally biased region" description="Polar residues" evidence="1">
    <location>
        <begin position="25"/>
        <end position="38"/>
    </location>
</feature>